<keyword evidence="4" id="KW-1185">Reference proteome</keyword>
<evidence type="ECO:0000313" key="3">
    <source>
        <dbReference type="EMBL" id="PLC52066.1"/>
    </source>
</evidence>
<evidence type="ECO:0000313" key="4">
    <source>
        <dbReference type="Proteomes" id="UP000234328"/>
    </source>
</evidence>
<evidence type="ECO:0000259" key="2">
    <source>
        <dbReference type="Pfam" id="PF02230"/>
    </source>
</evidence>
<accession>A0A2N4UAM7</accession>
<dbReference type="SUPFAM" id="SSF53474">
    <property type="entry name" value="alpha/beta-Hydrolases"/>
    <property type="match status" value="1"/>
</dbReference>
<feature type="compositionally biased region" description="Polar residues" evidence="1">
    <location>
        <begin position="240"/>
        <end position="251"/>
    </location>
</feature>
<dbReference type="InterPro" id="IPR003140">
    <property type="entry name" value="PLipase/COase/thioEstase"/>
</dbReference>
<gene>
    <name evidence="3" type="ORF">CR155_20145</name>
</gene>
<dbReference type="Proteomes" id="UP000234328">
    <property type="component" value="Unassembled WGS sequence"/>
</dbReference>
<dbReference type="OrthoDB" id="9801763at2"/>
<evidence type="ECO:0000256" key="1">
    <source>
        <dbReference type="SAM" id="MobiDB-lite"/>
    </source>
</evidence>
<dbReference type="GO" id="GO:0016787">
    <property type="term" value="F:hydrolase activity"/>
    <property type="evidence" value="ECO:0007669"/>
    <property type="project" value="InterPro"/>
</dbReference>
<dbReference type="EMBL" id="PDNV01000018">
    <property type="protein sequence ID" value="PLC52066.1"/>
    <property type="molecule type" value="Genomic_DNA"/>
</dbReference>
<comment type="caution">
    <text evidence="3">The sequence shown here is derived from an EMBL/GenBank/DDBJ whole genome shotgun (WGS) entry which is preliminary data.</text>
</comment>
<dbReference type="InterPro" id="IPR029058">
    <property type="entry name" value="AB_hydrolase_fold"/>
</dbReference>
<organism evidence="3 4">
    <name type="scientific">Pollutimonas nitritireducens</name>
    <dbReference type="NCBI Taxonomy" id="2045209"/>
    <lineage>
        <taxon>Bacteria</taxon>
        <taxon>Pseudomonadati</taxon>
        <taxon>Pseudomonadota</taxon>
        <taxon>Betaproteobacteria</taxon>
        <taxon>Burkholderiales</taxon>
        <taxon>Alcaligenaceae</taxon>
        <taxon>Pollutimonas</taxon>
    </lineage>
</organism>
<feature type="region of interest" description="Disordered" evidence="1">
    <location>
        <begin position="229"/>
        <end position="251"/>
    </location>
</feature>
<name>A0A2N4UAM7_9BURK</name>
<feature type="domain" description="Phospholipase/carboxylesterase/thioesterase" evidence="2">
    <location>
        <begin position="15"/>
        <end position="217"/>
    </location>
</feature>
<reference evidence="3 4" key="1">
    <citation type="submission" date="2017-10" db="EMBL/GenBank/DDBJ databases">
        <title>Two draft genome sequences of Pusillimonas sp. strains isolated from a nitrate- and radionuclide-contaminated groundwater in Russia.</title>
        <authorList>
            <person name="Grouzdev D.S."/>
            <person name="Tourova T.P."/>
            <person name="Goeva M.A."/>
            <person name="Babich T.L."/>
            <person name="Sokolova D.S."/>
            <person name="Abdullin R."/>
            <person name="Poltaraus A.B."/>
            <person name="Toshchakov S.V."/>
            <person name="Nazina T.N."/>
        </authorList>
    </citation>
    <scope>NUCLEOTIDE SEQUENCE [LARGE SCALE GENOMIC DNA]</scope>
    <source>
        <strain evidence="3 4">JR1/69-2-13</strain>
    </source>
</reference>
<protein>
    <submittedName>
        <fullName evidence="3">Esterase</fullName>
    </submittedName>
</protein>
<sequence length="251" mass="27060">MTMKPVGPDPYVFVPKQGEPRLLFVLLHGESSSPEQLFPLAQAIKLAFPAAAVVLPFGHVQEAGAEVPSMRYSWVATGTEYDKDYASHVRLALPDLIEQITKLQSQYGLFGEETALAGFSQGASMALEASLARPDLAGRVLAFSGLYASRFEAAPPATLLHFFHGAEDTQVSAHDVASTLARLEALQGDATLDVASDLGHEIHEALIRQAIVRLQTCVPLRNWQAALASLQQPEEDAQERTSSGCSGRTLH</sequence>
<proteinExistence type="predicted"/>
<dbReference type="AlphaFoldDB" id="A0A2N4UAM7"/>
<dbReference type="Pfam" id="PF02230">
    <property type="entry name" value="Abhydrolase_2"/>
    <property type="match status" value="1"/>
</dbReference>
<dbReference type="NCBIfam" id="NF008525">
    <property type="entry name" value="PRK11460.1"/>
    <property type="match status" value="1"/>
</dbReference>
<dbReference type="Gene3D" id="3.40.50.1820">
    <property type="entry name" value="alpha/beta hydrolase"/>
    <property type="match status" value="1"/>
</dbReference>